<feature type="region of interest" description="Disordered" evidence="2">
    <location>
        <begin position="362"/>
        <end position="382"/>
    </location>
</feature>
<dbReference type="GO" id="GO:0000166">
    <property type="term" value="F:nucleotide binding"/>
    <property type="evidence" value="ECO:0007669"/>
    <property type="project" value="InterPro"/>
</dbReference>
<dbReference type="PANTHER" id="PTHR43377:SF1">
    <property type="entry name" value="BILIVERDIN REDUCTASE A"/>
    <property type="match status" value="1"/>
</dbReference>
<dbReference type="InterPro" id="IPR036291">
    <property type="entry name" value="NAD(P)-bd_dom_sf"/>
</dbReference>
<dbReference type="InterPro" id="IPR000683">
    <property type="entry name" value="Gfo/Idh/MocA-like_OxRdtase_N"/>
</dbReference>
<dbReference type="AlphaFoldDB" id="A0A1I2GMY1"/>
<dbReference type="OrthoDB" id="9792085at2"/>
<evidence type="ECO:0000256" key="1">
    <source>
        <dbReference type="ARBA" id="ARBA00010928"/>
    </source>
</evidence>
<evidence type="ECO:0000313" key="6">
    <source>
        <dbReference type="Proteomes" id="UP000198520"/>
    </source>
</evidence>
<name>A0A1I2GMY1_9MICO</name>
<evidence type="ECO:0000313" key="5">
    <source>
        <dbReference type="EMBL" id="SFF18593.1"/>
    </source>
</evidence>
<feature type="domain" description="Gfo/Idh/MocA-like oxidoreductase N-terminal" evidence="3">
    <location>
        <begin position="7"/>
        <end position="122"/>
    </location>
</feature>
<dbReference type="SUPFAM" id="SSF55347">
    <property type="entry name" value="Glyceraldehyde-3-phosphate dehydrogenase-like, C-terminal domain"/>
    <property type="match status" value="1"/>
</dbReference>
<dbReference type="SUPFAM" id="SSF51735">
    <property type="entry name" value="NAD(P)-binding Rossmann-fold domains"/>
    <property type="match status" value="1"/>
</dbReference>
<dbReference type="InterPro" id="IPR004104">
    <property type="entry name" value="Gfo/Idh/MocA-like_OxRdtase_C"/>
</dbReference>
<dbReference type="EMBL" id="FONZ01000003">
    <property type="protein sequence ID" value="SFF18593.1"/>
    <property type="molecule type" value="Genomic_DNA"/>
</dbReference>
<dbReference type="RefSeq" id="WP_093377739.1">
    <property type="nucleotide sequence ID" value="NZ_BNAN01000003.1"/>
</dbReference>
<reference evidence="6" key="1">
    <citation type="submission" date="2016-10" db="EMBL/GenBank/DDBJ databases">
        <authorList>
            <person name="Varghese N."/>
            <person name="Submissions S."/>
        </authorList>
    </citation>
    <scope>NUCLEOTIDE SEQUENCE [LARGE SCALE GENOMIC DNA]</scope>
    <source>
        <strain evidence="6">DSM 19083</strain>
    </source>
</reference>
<organism evidence="5 6">
    <name type="scientific">Flavimobilis marinus</name>
    <dbReference type="NCBI Taxonomy" id="285351"/>
    <lineage>
        <taxon>Bacteria</taxon>
        <taxon>Bacillati</taxon>
        <taxon>Actinomycetota</taxon>
        <taxon>Actinomycetes</taxon>
        <taxon>Micrococcales</taxon>
        <taxon>Jonesiaceae</taxon>
        <taxon>Flavimobilis</taxon>
    </lineage>
</organism>
<dbReference type="Pfam" id="PF01408">
    <property type="entry name" value="GFO_IDH_MocA"/>
    <property type="match status" value="1"/>
</dbReference>
<comment type="similarity">
    <text evidence="1">Belongs to the Gfo/Idh/MocA family.</text>
</comment>
<dbReference type="Proteomes" id="UP000198520">
    <property type="component" value="Unassembled WGS sequence"/>
</dbReference>
<gene>
    <name evidence="5" type="ORF">SAMN04488035_1864</name>
</gene>
<dbReference type="Gene3D" id="3.40.50.720">
    <property type="entry name" value="NAD(P)-binding Rossmann-like Domain"/>
    <property type="match status" value="1"/>
</dbReference>
<evidence type="ECO:0000256" key="2">
    <source>
        <dbReference type="SAM" id="MobiDB-lite"/>
    </source>
</evidence>
<dbReference type="Gene3D" id="3.30.360.10">
    <property type="entry name" value="Dihydrodipicolinate Reductase, domain 2"/>
    <property type="match status" value="1"/>
</dbReference>
<dbReference type="Pfam" id="PF02894">
    <property type="entry name" value="GFO_IDH_MocA_C"/>
    <property type="match status" value="1"/>
</dbReference>
<protein>
    <submittedName>
        <fullName evidence="5">Predicted dehydrogenase</fullName>
    </submittedName>
</protein>
<proteinExistence type="inferred from homology"/>
<accession>A0A1I2GMY1</accession>
<evidence type="ECO:0000259" key="4">
    <source>
        <dbReference type="Pfam" id="PF02894"/>
    </source>
</evidence>
<feature type="domain" description="Gfo/Idh/MocA-like oxidoreductase C-terminal" evidence="4">
    <location>
        <begin position="135"/>
        <end position="369"/>
    </location>
</feature>
<dbReference type="InterPro" id="IPR051450">
    <property type="entry name" value="Gfo/Idh/MocA_Oxidoreductases"/>
</dbReference>
<sequence length="382" mass="40788">MTHKTLGYGIIGAGYFGAELARIIHALPTAHVAAVCSPEDAPALAAEVGCDVVGSVAELVARDDVDVVVIASPNDVHLEPALLAARHGKHVFCEKPVALSYADADAMVTACAEAGVVFMAGHVMHFMDGVRRTAELIAAGGIGDVLLARAARTGWVDEEHESPGTPSWKRQRARSGGHLFHHIHELDVVQLLLGPAERVVMAGGNVAHQGTAADEDDLLLATLEHGPGRFSHLEWGSAYRRPEHYVELFGTRGTVRIDFQEVGVEVRTPDGVTRFPLHRSDAEDAERRVEYAASRSGGGVDYGNPAMRPPGWLIGIMEREVAYLHALLRGEREPDPLLAGLTDGHAARASIATAEALTRSLAEDRKVSVSEVPDAAPPARED</sequence>
<evidence type="ECO:0000259" key="3">
    <source>
        <dbReference type="Pfam" id="PF01408"/>
    </source>
</evidence>
<dbReference type="PANTHER" id="PTHR43377">
    <property type="entry name" value="BILIVERDIN REDUCTASE A"/>
    <property type="match status" value="1"/>
</dbReference>
<dbReference type="STRING" id="285351.SAMN04488035_1864"/>
<keyword evidence="6" id="KW-1185">Reference proteome</keyword>